<keyword evidence="2" id="KW-0812">Transmembrane</keyword>
<keyword evidence="4" id="KW-1185">Reference proteome</keyword>
<dbReference type="EMBL" id="JBHUKU010000005">
    <property type="protein sequence ID" value="MFD2459271.1"/>
    <property type="molecule type" value="Genomic_DNA"/>
</dbReference>
<dbReference type="RefSeq" id="WP_345408088.1">
    <property type="nucleotide sequence ID" value="NZ_BAABHG010000025.1"/>
</dbReference>
<feature type="compositionally biased region" description="Low complexity" evidence="1">
    <location>
        <begin position="15"/>
        <end position="41"/>
    </location>
</feature>
<keyword evidence="2" id="KW-1133">Transmembrane helix</keyword>
<name>A0ABW5GCQ1_9PSEU</name>
<feature type="region of interest" description="Disordered" evidence="1">
    <location>
        <begin position="1"/>
        <end position="41"/>
    </location>
</feature>
<comment type="caution">
    <text evidence="3">The sequence shown here is derived from an EMBL/GenBank/DDBJ whole genome shotgun (WGS) entry which is preliminary data.</text>
</comment>
<evidence type="ECO:0008006" key="5">
    <source>
        <dbReference type="Google" id="ProtNLM"/>
    </source>
</evidence>
<dbReference type="Proteomes" id="UP001597419">
    <property type="component" value="Unassembled WGS sequence"/>
</dbReference>
<keyword evidence="2" id="KW-0472">Membrane</keyword>
<proteinExistence type="predicted"/>
<feature type="region of interest" description="Disordered" evidence="1">
    <location>
        <begin position="98"/>
        <end position="195"/>
    </location>
</feature>
<feature type="compositionally biased region" description="Low complexity" evidence="1">
    <location>
        <begin position="128"/>
        <end position="144"/>
    </location>
</feature>
<sequence>MSTDTQQATGVAVLAAEEPPDTAAAAPKAAETEQAADTAGAAGTVAAAGAVPPVVDAATATGTPTPGRLPKPMIAAAAIAGVVLVAVPVALSGVLDGGGPGERPGTPGYAQNLPPGAGFVPGMAAQQAGQVPGEPAAVPPGGQAPLPPGAEVPAEQAGVPAVPGAPVGAGAAPAGAPGPAGPAPQGQQPPQAQKQVMAANVATYEGMAGPGCGGGTGFAGVGSYRDGKAGWTDNGGGCGNAYVSIPMSGDAGKDDSSAYGLWTFNTGAVTAGSCAVSVFVPDGNLTQVGGNPTYYRVFDRFDVSKAAPTGTFSVRQVAERGHWVQVGTFRVNGAKIAVQLLTRGQDWNGSTKTYAHHAAAAMKASCRQG</sequence>
<evidence type="ECO:0000313" key="3">
    <source>
        <dbReference type="EMBL" id="MFD2459271.1"/>
    </source>
</evidence>
<reference evidence="4" key="1">
    <citation type="journal article" date="2019" name="Int. J. Syst. Evol. Microbiol.">
        <title>The Global Catalogue of Microorganisms (GCM) 10K type strain sequencing project: providing services to taxonomists for standard genome sequencing and annotation.</title>
        <authorList>
            <consortium name="The Broad Institute Genomics Platform"/>
            <consortium name="The Broad Institute Genome Sequencing Center for Infectious Disease"/>
            <person name="Wu L."/>
            <person name="Ma J."/>
        </authorList>
    </citation>
    <scope>NUCLEOTIDE SEQUENCE [LARGE SCALE GENOMIC DNA]</scope>
    <source>
        <strain evidence="4">CGMCC 4.7643</strain>
    </source>
</reference>
<gene>
    <name evidence="3" type="ORF">ACFSYJ_11715</name>
</gene>
<protein>
    <recommendedName>
        <fullName evidence="5">Translation initiation factor IF-2</fullName>
    </recommendedName>
</protein>
<feature type="transmembrane region" description="Helical" evidence="2">
    <location>
        <begin position="73"/>
        <end position="95"/>
    </location>
</feature>
<evidence type="ECO:0000256" key="2">
    <source>
        <dbReference type="SAM" id="Phobius"/>
    </source>
</evidence>
<organism evidence="3 4">
    <name type="scientific">Amycolatopsis samaneae</name>
    <dbReference type="NCBI Taxonomy" id="664691"/>
    <lineage>
        <taxon>Bacteria</taxon>
        <taxon>Bacillati</taxon>
        <taxon>Actinomycetota</taxon>
        <taxon>Actinomycetes</taxon>
        <taxon>Pseudonocardiales</taxon>
        <taxon>Pseudonocardiaceae</taxon>
        <taxon>Amycolatopsis</taxon>
    </lineage>
</organism>
<accession>A0ABW5GCQ1</accession>
<evidence type="ECO:0000256" key="1">
    <source>
        <dbReference type="SAM" id="MobiDB-lite"/>
    </source>
</evidence>
<feature type="compositionally biased region" description="Low complexity" evidence="1">
    <location>
        <begin position="151"/>
        <end position="193"/>
    </location>
</feature>
<evidence type="ECO:0000313" key="4">
    <source>
        <dbReference type="Proteomes" id="UP001597419"/>
    </source>
</evidence>